<dbReference type="InterPro" id="IPR057279">
    <property type="entry name" value="MGAT4"/>
</dbReference>
<sequence length="181" mass="20912">MRDRFGAEVESGLIEVICAPDSFYPSYIDGDGDKGNWKHALDVSFLMMYSQERAEFYLQLTDESHVSRGFVTKMQWFAMELEAKQYWMAIKYSEQGFAGNLFLSSELPRTIQFFLMFYNDQKIEDLFKNLVYAKACRPGMIQAECQSRMNKVWVKHKVPLIRVGSATRSRNNSDVAAVLVV</sequence>
<dbReference type="OrthoDB" id="2016523at2759"/>
<dbReference type="GO" id="GO:0008375">
    <property type="term" value="F:acetylglucosaminyltransferase activity"/>
    <property type="evidence" value="ECO:0007669"/>
    <property type="project" value="TreeGrafter"/>
</dbReference>
<dbReference type="AlphaFoldDB" id="A0A9C6XVF4"/>
<dbReference type="InterPro" id="IPR006759">
    <property type="entry name" value="Glyco_transf_54"/>
</dbReference>
<dbReference type="Proteomes" id="UP000504606">
    <property type="component" value="Unplaced"/>
</dbReference>
<dbReference type="GO" id="GO:0005793">
    <property type="term" value="C:endoplasmic reticulum-Golgi intermediate compartment"/>
    <property type="evidence" value="ECO:0007669"/>
    <property type="project" value="TreeGrafter"/>
</dbReference>
<protein>
    <submittedName>
        <fullName evidence="3">Alpha-1,3-mannosyl-glycoprotein 4-beta-N-acetylglucosaminyltransferase A-like</fullName>
    </submittedName>
</protein>
<evidence type="ECO:0000313" key="3">
    <source>
        <dbReference type="RefSeq" id="XP_052132553.1"/>
    </source>
</evidence>
<feature type="domain" description="MGAT4 conserved region" evidence="1">
    <location>
        <begin position="2"/>
        <end position="159"/>
    </location>
</feature>
<dbReference type="GO" id="GO:0005783">
    <property type="term" value="C:endoplasmic reticulum"/>
    <property type="evidence" value="ECO:0007669"/>
    <property type="project" value="TreeGrafter"/>
</dbReference>
<dbReference type="PANTHER" id="PTHR12062">
    <property type="entry name" value="N-ACETYLGLUCOSAMINYLTRANSFERASE VI"/>
    <property type="match status" value="1"/>
</dbReference>
<keyword evidence="2" id="KW-1185">Reference proteome</keyword>
<dbReference type="GO" id="GO:0005795">
    <property type="term" value="C:Golgi stack"/>
    <property type="evidence" value="ECO:0007669"/>
    <property type="project" value="TreeGrafter"/>
</dbReference>
<gene>
    <name evidence="3" type="primary">LOC113207146</name>
</gene>
<evidence type="ECO:0000259" key="1">
    <source>
        <dbReference type="Pfam" id="PF04666"/>
    </source>
</evidence>
<reference evidence="3" key="1">
    <citation type="submission" date="2025-08" db="UniProtKB">
        <authorList>
            <consortium name="RefSeq"/>
        </authorList>
    </citation>
    <scope>IDENTIFICATION</scope>
    <source>
        <tissue evidence="3">Whole organism</tissue>
    </source>
</reference>
<name>A0A9C6XVF4_FRAOC</name>
<dbReference type="PANTHER" id="PTHR12062:SF9">
    <property type="entry name" value="ALPHA-1,3-MANNOSYL-GLYCOPROTEIN 4-BETA-N-ACETYLGLUCOSAMINYLTRANSFERASE A, ISOFORM A"/>
    <property type="match status" value="1"/>
</dbReference>
<accession>A0A9C6XVF4</accession>
<dbReference type="GeneID" id="113207146"/>
<proteinExistence type="predicted"/>
<dbReference type="Pfam" id="PF04666">
    <property type="entry name" value="MGAT4_cons"/>
    <property type="match status" value="1"/>
</dbReference>
<evidence type="ECO:0000313" key="2">
    <source>
        <dbReference type="Proteomes" id="UP000504606"/>
    </source>
</evidence>
<dbReference type="GO" id="GO:0006487">
    <property type="term" value="P:protein N-linked glycosylation"/>
    <property type="evidence" value="ECO:0007669"/>
    <property type="project" value="TreeGrafter"/>
</dbReference>
<dbReference type="KEGG" id="foc:113207146"/>
<organism evidence="2 3">
    <name type="scientific">Frankliniella occidentalis</name>
    <name type="common">Western flower thrips</name>
    <name type="synonym">Euthrips occidentalis</name>
    <dbReference type="NCBI Taxonomy" id="133901"/>
    <lineage>
        <taxon>Eukaryota</taxon>
        <taxon>Metazoa</taxon>
        <taxon>Ecdysozoa</taxon>
        <taxon>Arthropoda</taxon>
        <taxon>Hexapoda</taxon>
        <taxon>Insecta</taxon>
        <taxon>Pterygota</taxon>
        <taxon>Neoptera</taxon>
        <taxon>Paraneoptera</taxon>
        <taxon>Thysanoptera</taxon>
        <taxon>Terebrantia</taxon>
        <taxon>Thripoidea</taxon>
        <taxon>Thripidae</taxon>
        <taxon>Frankliniella</taxon>
    </lineage>
</organism>
<dbReference type="RefSeq" id="XP_052132553.1">
    <property type="nucleotide sequence ID" value="XM_052276593.1"/>
</dbReference>